<protein>
    <submittedName>
        <fullName evidence="1">Uncharacterized protein</fullName>
    </submittedName>
</protein>
<accession>A0A0G4GCL1</accession>
<name>A0A0G4GCL1_9ALVE</name>
<organism evidence="1">
    <name type="scientific">Chromera velia CCMP2878</name>
    <dbReference type="NCBI Taxonomy" id="1169474"/>
    <lineage>
        <taxon>Eukaryota</taxon>
        <taxon>Sar</taxon>
        <taxon>Alveolata</taxon>
        <taxon>Colpodellida</taxon>
        <taxon>Chromeraceae</taxon>
        <taxon>Chromera</taxon>
    </lineage>
</organism>
<dbReference type="EMBL" id="CDMZ01001080">
    <property type="protein sequence ID" value="CEM26844.1"/>
    <property type="molecule type" value="Genomic_DNA"/>
</dbReference>
<reference evidence="1" key="1">
    <citation type="submission" date="2014-11" db="EMBL/GenBank/DDBJ databases">
        <authorList>
            <person name="Otto D Thomas"/>
            <person name="Naeem Raeece"/>
        </authorList>
    </citation>
    <scope>NUCLEOTIDE SEQUENCE</scope>
</reference>
<proteinExistence type="predicted"/>
<dbReference type="AlphaFoldDB" id="A0A0G4GCL1"/>
<sequence>MFVGRSFPLPGTVASFNRVEQKYEGGEEGLDIRVFDPTAALTWGHKALVNTPRFLGFPCTVELEPSPLPHSQQSPSGPHCPQKHQMVRMNWWSRKDKKKASPLLTLRRHCDECKKNVLGFEPLDIPSSPIFVCIEFYRCLHYNYDLCLSWCSTVEIPAEVLNSGAAAVSEVYSGRPTQKNGSSDHVPTLQAEEAGKGGTEKTLTRCGSGCQLYRDYLRCVGSSCRQFWRDVSSVFKTCWSPMSAYFREMWGCLGLVGSHFLVNFFGFECTCLKERSLLTLTLFFITFDILSDAGTAGVMLALGREGRDPTTRLHRLVIAGLTVLDLVNVWL</sequence>
<gene>
    <name evidence="1" type="ORF">Cvel_21266</name>
</gene>
<dbReference type="VEuPathDB" id="CryptoDB:Cvel_21266"/>
<evidence type="ECO:0000313" key="1">
    <source>
        <dbReference type="EMBL" id="CEM26844.1"/>
    </source>
</evidence>